<evidence type="ECO:0000256" key="1">
    <source>
        <dbReference type="ARBA" id="ARBA00004514"/>
    </source>
</evidence>
<dbReference type="SUPFAM" id="SSF69572">
    <property type="entry name" value="Activating enzymes of the ubiquitin-like proteins"/>
    <property type="match status" value="1"/>
</dbReference>
<dbReference type="GO" id="GO:0046872">
    <property type="term" value="F:metal ion binding"/>
    <property type="evidence" value="ECO:0007669"/>
    <property type="project" value="UniProtKB-KW"/>
</dbReference>
<dbReference type="Gene3D" id="3.40.50.720">
    <property type="entry name" value="NAD(P)-binding Rossmann-like Domain"/>
    <property type="match status" value="1"/>
</dbReference>
<accession>A0A0D2P4N6</accession>
<feature type="binding site" evidence="12">
    <location>
        <position position="89"/>
    </location>
    <ligand>
        <name>ATP</name>
        <dbReference type="ChEBI" id="CHEBI:30616"/>
    </ligand>
</feature>
<feature type="binding site" evidence="12">
    <location>
        <position position="175"/>
    </location>
    <ligand>
        <name>Zn(2+)</name>
        <dbReference type="ChEBI" id="CHEBI:29105"/>
    </ligand>
</feature>
<dbReference type="GO" id="GO:0042292">
    <property type="term" value="F:URM1 activating enzyme activity"/>
    <property type="evidence" value="ECO:0007669"/>
    <property type="project" value="TreeGrafter"/>
</dbReference>
<dbReference type="InterPro" id="IPR028885">
    <property type="entry name" value="MOCS3/Uba4"/>
</dbReference>
<dbReference type="Gene3D" id="3.40.250.10">
    <property type="entry name" value="Rhodanese-like domain"/>
    <property type="match status" value="1"/>
</dbReference>
<feature type="binding site" evidence="12">
    <location>
        <position position="44"/>
    </location>
    <ligand>
        <name>ATP</name>
        <dbReference type="ChEBI" id="CHEBI:30616"/>
    </ligand>
</feature>
<evidence type="ECO:0000256" key="12">
    <source>
        <dbReference type="HAMAP-Rule" id="MF_03049"/>
    </source>
</evidence>
<feature type="binding site" evidence="12">
    <location>
        <begin position="133"/>
        <end position="134"/>
    </location>
    <ligand>
        <name>ATP</name>
        <dbReference type="ChEBI" id="CHEBI:30616"/>
    </ligand>
</feature>
<dbReference type="Pfam" id="PF00581">
    <property type="entry name" value="Rhodanese"/>
    <property type="match status" value="1"/>
</dbReference>
<evidence type="ECO:0000313" key="14">
    <source>
        <dbReference type="EMBL" id="KJA15440.1"/>
    </source>
</evidence>
<feature type="binding site" evidence="12">
    <location>
        <position position="178"/>
    </location>
    <ligand>
        <name>Zn(2+)</name>
        <dbReference type="ChEBI" id="CHEBI:29105"/>
    </ligand>
</feature>
<comment type="cofactor">
    <cofactor evidence="12">
        <name>Zn(2+)</name>
        <dbReference type="ChEBI" id="CHEBI:29105"/>
    </cofactor>
    <text evidence="12">Binds 1 zinc ion per subunit.</text>
</comment>
<dbReference type="GO" id="GO:0004792">
    <property type="term" value="F:thiosulfate-cyanide sulfurtransferase activity"/>
    <property type="evidence" value="ECO:0007669"/>
    <property type="project" value="TreeGrafter"/>
</dbReference>
<protein>
    <recommendedName>
        <fullName evidence="13">Rhodanese domain-containing protein</fullName>
    </recommendedName>
</protein>
<keyword evidence="2 12" id="KW-0963">Cytoplasm</keyword>
<dbReference type="GO" id="GO:0070566">
    <property type="term" value="F:adenylyltransferase activity"/>
    <property type="evidence" value="ECO:0007669"/>
    <property type="project" value="InterPro"/>
</dbReference>
<dbReference type="UniPathway" id="UPA00988"/>
<keyword evidence="11 12" id="KW-0511">Multifunctional enzyme</keyword>
<comment type="similarity">
    <text evidence="12">In the N-terminal section; belongs to the HesA/MoeB/ThiF family. UBA4 subfamily.</text>
</comment>
<dbReference type="FunFam" id="3.40.50.720:FF:000033">
    <property type="entry name" value="Adenylyltransferase and sulfurtransferase MOCS3"/>
    <property type="match status" value="1"/>
</dbReference>
<evidence type="ECO:0000313" key="15">
    <source>
        <dbReference type="Proteomes" id="UP000054270"/>
    </source>
</evidence>
<dbReference type="GO" id="GO:0005524">
    <property type="term" value="F:ATP binding"/>
    <property type="evidence" value="ECO:0007669"/>
    <property type="project" value="UniProtKB-KW"/>
</dbReference>
<dbReference type="PANTHER" id="PTHR10953">
    <property type="entry name" value="UBIQUITIN-ACTIVATING ENZYME E1"/>
    <property type="match status" value="1"/>
</dbReference>
<evidence type="ECO:0000256" key="6">
    <source>
        <dbReference type="ARBA" id="ARBA00022723"/>
    </source>
</evidence>
<evidence type="ECO:0000256" key="9">
    <source>
        <dbReference type="ARBA" id="ARBA00022833"/>
    </source>
</evidence>
<dbReference type="STRING" id="945553.A0A0D2P4N6"/>
<evidence type="ECO:0000256" key="7">
    <source>
        <dbReference type="ARBA" id="ARBA00022741"/>
    </source>
</evidence>
<evidence type="ECO:0000256" key="11">
    <source>
        <dbReference type="ARBA" id="ARBA00023268"/>
    </source>
</evidence>
<gene>
    <name evidence="12" type="primary">UBA4</name>
    <name evidence="14" type="ORF">HYPSUDRAFT_48365</name>
</gene>
<dbReference type="InterPro" id="IPR000594">
    <property type="entry name" value="ThiF_NAD_FAD-bd"/>
</dbReference>
<evidence type="ECO:0000256" key="8">
    <source>
        <dbReference type="ARBA" id="ARBA00022786"/>
    </source>
</evidence>
<feature type="binding site" evidence="12">
    <location>
        <position position="248"/>
    </location>
    <ligand>
        <name>Zn(2+)</name>
        <dbReference type="ChEBI" id="CHEBI:29105"/>
    </ligand>
</feature>
<dbReference type="PANTHER" id="PTHR10953:SF102">
    <property type="entry name" value="ADENYLYLTRANSFERASE AND SULFURTRANSFERASE MOCS3"/>
    <property type="match status" value="1"/>
</dbReference>
<dbReference type="GO" id="GO:0032447">
    <property type="term" value="P:protein urmylation"/>
    <property type="evidence" value="ECO:0007669"/>
    <property type="project" value="TreeGrafter"/>
</dbReference>
<organism evidence="14 15">
    <name type="scientific">Hypholoma sublateritium (strain FD-334 SS-4)</name>
    <dbReference type="NCBI Taxonomy" id="945553"/>
    <lineage>
        <taxon>Eukaryota</taxon>
        <taxon>Fungi</taxon>
        <taxon>Dikarya</taxon>
        <taxon>Basidiomycota</taxon>
        <taxon>Agaricomycotina</taxon>
        <taxon>Agaricomycetes</taxon>
        <taxon>Agaricomycetidae</taxon>
        <taxon>Agaricales</taxon>
        <taxon>Agaricineae</taxon>
        <taxon>Strophariaceae</taxon>
        <taxon>Hypholoma</taxon>
    </lineage>
</organism>
<keyword evidence="5" id="KW-0548">Nucleotidyltransferase</keyword>
<dbReference type="CDD" id="cd00757">
    <property type="entry name" value="ThiF_MoeB_HesA_family"/>
    <property type="match status" value="1"/>
</dbReference>
<evidence type="ECO:0000256" key="4">
    <source>
        <dbReference type="ARBA" id="ARBA00022694"/>
    </source>
</evidence>
<dbReference type="InterPro" id="IPR035985">
    <property type="entry name" value="Ubiquitin-activating_enz"/>
</dbReference>
<keyword evidence="9 12" id="KW-0862">Zinc</keyword>
<evidence type="ECO:0000256" key="2">
    <source>
        <dbReference type="ARBA" id="ARBA00022490"/>
    </source>
</evidence>
<dbReference type="OrthoDB" id="10261062at2759"/>
<dbReference type="GO" id="GO:0002143">
    <property type="term" value="P:tRNA wobble position uridine thiolation"/>
    <property type="evidence" value="ECO:0007669"/>
    <property type="project" value="InterPro"/>
</dbReference>
<sequence>MDSPLPLALDDYKRYGRQMVLDNFGLSAQLKLQRASVVVVGAGGIGCPALQYLAAAGVGRIGIIDHDTVEVSNLQRQILHNEETVGMYKTESAAKAILRNNSRIKVDIMTEAISPSNVSGLLKDYDVVLDCTDNAPSRYLLSDACVQLGKPLVSGGAERYGGQVCIYNFGEDGPCLRCRYPDPPPPAGGCQQTGVLGVVTGIIGNIQALQAIKVITGLHEHEPTLIYFTSLGFPLFQNYKLDPKVPGCPACGKEGERIGKIRDIDYEQWCGVAPDWVETGIVEGTSGNRIRVQDFKQILDGHSPDQLNVIDVRPTIEFNICHLPNTINVPLDDVVANPGKYLPKNDAVKTYVLCRLGNDSMTAAGALRDFYRKSGANNMTIKDVIGGLRAWTRKVDSGFPEY</sequence>
<evidence type="ECO:0000256" key="5">
    <source>
        <dbReference type="ARBA" id="ARBA00022695"/>
    </source>
</evidence>
<feature type="binding site" evidence="12">
    <location>
        <begin position="72"/>
        <end position="76"/>
    </location>
    <ligand>
        <name>ATP</name>
        <dbReference type="ChEBI" id="CHEBI:30616"/>
    </ligand>
</feature>
<keyword evidence="4 12" id="KW-0819">tRNA processing</keyword>
<dbReference type="OMA" id="WATEVDQ"/>
<dbReference type="InterPro" id="IPR001763">
    <property type="entry name" value="Rhodanese-like_dom"/>
</dbReference>
<dbReference type="GO" id="GO:0005829">
    <property type="term" value="C:cytosol"/>
    <property type="evidence" value="ECO:0007669"/>
    <property type="project" value="UniProtKB-SubCell"/>
</dbReference>
<reference evidence="15" key="1">
    <citation type="submission" date="2014-04" db="EMBL/GenBank/DDBJ databases">
        <title>Evolutionary Origins and Diversification of the Mycorrhizal Mutualists.</title>
        <authorList>
            <consortium name="DOE Joint Genome Institute"/>
            <consortium name="Mycorrhizal Genomics Consortium"/>
            <person name="Kohler A."/>
            <person name="Kuo A."/>
            <person name="Nagy L.G."/>
            <person name="Floudas D."/>
            <person name="Copeland A."/>
            <person name="Barry K.W."/>
            <person name="Cichocki N."/>
            <person name="Veneault-Fourrey C."/>
            <person name="LaButti K."/>
            <person name="Lindquist E.A."/>
            <person name="Lipzen A."/>
            <person name="Lundell T."/>
            <person name="Morin E."/>
            <person name="Murat C."/>
            <person name="Riley R."/>
            <person name="Ohm R."/>
            <person name="Sun H."/>
            <person name="Tunlid A."/>
            <person name="Henrissat B."/>
            <person name="Grigoriev I.V."/>
            <person name="Hibbett D.S."/>
            <person name="Martin F."/>
        </authorList>
    </citation>
    <scope>NUCLEOTIDE SEQUENCE [LARGE SCALE GENOMIC DNA]</scope>
    <source>
        <strain evidence="15">FD-334 SS-4</strain>
    </source>
</reference>
<dbReference type="SMART" id="SM00450">
    <property type="entry name" value="RHOD"/>
    <property type="match status" value="1"/>
</dbReference>
<evidence type="ECO:0000256" key="3">
    <source>
        <dbReference type="ARBA" id="ARBA00022679"/>
    </source>
</evidence>
<dbReference type="AlphaFoldDB" id="A0A0D2P4N6"/>
<dbReference type="PROSITE" id="PS50206">
    <property type="entry name" value="RHODANESE_3"/>
    <property type="match status" value="1"/>
</dbReference>
<keyword evidence="8" id="KW-0833">Ubl conjugation pathway</keyword>
<dbReference type="Pfam" id="PF00899">
    <property type="entry name" value="ThiF"/>
    <property type="match status" value="1"/>
</dbReference>
<comment type="subcellular location">
    <subcellularLocation>
        <location evidence="1">Cytoplasm</location>
        <location evidence="1">Cytosol</location>
    </subcellularLocation>
</comment>
<name>A0A0D2P4N6_HYPSF</name>
<dbReference type="InterPro" id="IPR036873">
    <property type="entry name" value="Rhodanese-like_dom_sf"/>
</dbReference>
<keyword evidence="15" id="KW-1185">Reference proteome</keyword>
<keyword evidence="3 12" id="KW-0808">Transferase</keyword>
<dbReference type="HAMAP" id="MF_03049">
    <property type="entry name" value="MOCS3_Uba4"/>
    <property type="match status" value="1"/>
</dbReference>
<comment type="pathway">
    <text evidence="12">tRNA modification; 5-methoxycarbonylmethyl-2-thiouridine-tRNA biosynthesis.</text>
</comment>
<keyword evidence="10 12" id="KW-0067">ATP-binding</keyword>
<keyword evidence="7 12" id="KW-0547">Nucleotide-binding</keyword>
<dbReference type="InterPro" id="IPR045886">
    <property type="entry name" value="ThiF/MoeB/HesA"/>
</dbReference>
<feature type="binding site" evidence="12">
    <location>
        <position position="251"/>
    </location>
    <ligand>
        <name>Zn(2+)</name>
        <dbReference type="ChEBI" id="CHEBI:29105"/>
    </ligand>
</feature>
<keyword evidence="6 12" id="KW-0479">Metal-binding</keyword>
<feature type="active site" description="Cysteine persulfide intermediate; for sulfurtransferase activity" evidence="12">
    <location>
        <position position="354"/>
    </location>
</feature>
<dbReference type="EMBL" id="KN817644">
    <property type="protein sequence ID" value="KJA15440.1"/>
    <property type="molecule type" value="Genomic_DNA"/>
</dbReference>
<dbReference type="Proteomes" id="UP000054270">
    <property type="component" value="Unassembled WGS sequence"/>
</dbReference>
<feature type="active site" description="Glycyl thioester intermediate; for adenylyltransferase activity" evidence="12">
    <location>
        <position position="190"/>
    </location>
</feature>
<evidence type="ECO:0000256" key="10">
    <source>
        <dbReference type="ARBA" id="ARBA00022840"/>
    </source>
</evidence>
<feature type="domain" description="Rhodanese" evidence="13">
    <location>
        <begin position="303"/>
        <end position="400"/>
    </location>
</feature>
<evidence type="ECO:0000259" key="13">
    <source>
        <dbReference type="PROSITE" id="PS50206"/>
    </source>
</evidence>
<proteinExistence type="inferred from homology"/>
<feature type="binding site" evidence="12">
    <location>
        <position position="65"/>
    </location>
    <ligand>
        <name>ATP</name>
        <dbReference type="ChEBI" id="CHEBI:30616"/>
    </ligand>
</feature>